<sequence length="384" mass="41822">MANANADTPPALQPAYQLEDLFVDTEDVNRFGEFGFCTSPELSAVNLDASLEDVLLAQYARDFPPTLGMYTGRQGNGGLLALTTTTARRNDIQPTSMAWSDMTPNIANIIPLPTIGSGTSLRATSNVKTMLFQALSRQNSPLNGRTATPTRKNSEARLRLARTVALCMWAFKDKSLLAYGRIFSDPSTMDGWMSSGPRPQPSAAATTLALARPAPRANVASNLEYTRKCQRHPRIQGGYPCELCDGIFDTFADCNKHKRNVHASTRPHACSQCSKAFCTPKDLRRHAKKHARKTAVAKLRQNAVPAVQHIEASPSTDANEPKSGSSKDAKCHSCQSHLPQVKCTPEYVDIIQAENESLKHRCKDLESEVSALRALLLARAGSVG</sequence>
<protein>
    <recommendedName>
        <fullName evidence="8">C2H2-type domain-containing protein</fullName>
    </recommendedName>
</protein>
<keyword evidence="10" id="KW-1185">Reference proteome</keyword>
<feature type="domain" description="C2H2-type" evidence="8">
    <location>
        <begin position="268"/>
        <end position="295"/>
    </location>
</feature>
<dbReference type="GO" id="GO:0000978">
    <property type="term" value="F:RNA polymerase II cis-regulatory region sequence-specific DNA binding"/>
    <property type="evidence" value="ECO:0007669"/>
    <property type="project" value="TreeGrafter"/>
</dbReference>
<feature type="coiled-coil region" evidence="6">
    <location>
        <begin position="348"/>
        <end position="375"/>
    </location>
</feature>
<dbReference type="PROSITE" id="PS50157">
    <property type="entry name" value="ZINC_FINGER_C2H2_2"/>
    <property type="match status" value="2"/>
</dbReference>
<dbReference type="GO" id="GO:0000981">
    <property type="term" value="F:DNA-binding transcription factor activity, RNA polymerase II-specific"/>
    <property type="evidence" value="ECO:0007669"/>
    <property type="project" value="TreeGrafter"/>
</dbReference>
<dbReference type="GO" id="GO:0008270">
    <property type="term" value="F:zinc ion binding"/>
    <property type="evidence" value="ECO:0007669"/>
    <property type="project" value="UniProtKB-KW"/>
</dbReference>
<dbReference type="GO" id="GO:0045944">
    <property type="term" value="P:positive regulation of transcription by RNA polymerase II"/>
    <property type="evidence" value="ECO:0007669"/>
    <property type="project" value="UniProtKB-ARBA"/>
</dbReference>
<dbReference type="PROSITE" id="PS00028">
    <property type="entry name" value="ZINC_FINGER_C2H2_1"/>
    <property type="match status" value="2"/>
</dbReference>
<evidence type="ECO:0000256" key="3">
    <source>
        <dbReference type="ARBA" id="ARBA00022771"/>
    </source>
</evidence>
<comment type="caution">
    <text evidence="9">The sequence shown here is derived from an EMBL/GenBank/DDBJ whole genome shotgun (WGS) entry which is preliminary data.</text>
</comment>
<dbReference type="Proteomes" id="UP001274830">
    <property type="component" value="Unassembled WGS sequence"/>
</dbReference>
<keyword evidence="6" id="KW-0175">Coiled coil</keyword>
<keyword evidence="1" id="KW-0479">Metal-binding</keyword>
<gene>
    <name evidence="9" type="ORF">LTR78_002725</name>
</gene>
<evidence type="ECO:0000256" key="5">
    <source>
        <dbReference type="PROSITE-ProRule" id="PRU00042"/>
    </source>
</evidence>
<proteinExistence type="predicted"/>
<keyword evidence="2" id="KW-0677">Repeat</keyword>
<evidence type="ECO:0000256" key="6">
    <source>
        <dbReference type="SAM" id="Coils"/>
    </source>
</evidence>
<keyword evidence="3 5" id="KW-0863">Zinc-finger</keyword>
<reference evidence="9" key="1">
    <citation type="submission" date="2023-07" db="EMBL/GenBank/DDBJ databases">
        <title>Black Yeasts Isolated from many extreme environments.</title>
        <authorList>
            <person name="Coleine C."/>
            <person name="Stajich J.E."/>
            <person name="Selbmann L."/>
        </authorList>
    </citation>
    <scope>NUCLEOTIDE SEQUENCE</scope>
    <source>
        <strain evidence="9">CCFEE 5485</strain>
    </source>
</reference>
<dbReference type="Gene3D" id="3.30.160.60">
    <property type="entry name" value="Classic Zinc Finger"/>
    <property type="match status" value="1"/>
</dbReference>
<keyword evidence="4" id="KW-0862">Zinc</keyword>
<accession>A0AAE0WSU2</accession>
<evidence type="ECO:0000256" key="1">
    <source>
        <dbReference type="ARBA" id="ARBA00022723"/>
    </source>
</evidence>
<organism evidence="9 10">
    <name type="scientific">Recurvomyces mirabilis</name>
    <dbReference type="NCBI Taxonomy" id="574656"/>
    <lineage>
        <taxon>Eukaryota</taxon>
        <taxon>Fungi</taxon>
        <taxon>Dikarya</taxon>
        <taxon>Ascomycota</taxon>
        <taxon>Pezizomycotina</taxon>
        <taxon>Dothideomycetes</taxon>
        <taxon>Dothideomycetidae</taxon>
        <taxon>Mycosphaerellales</taxon>
        <taxon>Teratosphaeriaceae</taxon>
        <taxon>Recurvomyces</taxon>
    </lineage>
</organism>
<evidence type="ECO:0000313" key="9">
    <source>
        <dbReference type="EMBL" id="KAK3677187.1"/>
    </source>
</evidence>
<dbReference type="PANTHER" id="PTHR19818">
    <property type="entry name" value="ZINC FINGER PROTEIN ZIC AND GLI"/>
    <property type="match status" value="1"/>
</dbReference>
<evidence type="ECO:0000256" key="4">
    <source>
        <dbReference type="ARBA" id="ARBA00022833"/>
    </source>
</evidence>
<dbReference type="InterPro" id="IPR036236">
    <property type="entry name" value="Znf_C2H2_sf"/>
</dbReference>
<evidence type="ECO:0000256" key="7">
    <source>
        <dbReference type="SAM" id="MobiDB-lite"/>
    </source>
</evidence>
<name>A0AAE0WSU2_9PEZI</name>
<evidence type="ECO:0000256" key="2">
    <source>
        <dbReference type="ARBA" id="ARBA00022737"/>
    </source>
</evidence>
<feature type="region of interest" description="Disordered" evidence="7">
    <location>
        <begin position="304"/>
        <end position="332"/>
    </location>
</feature>
<dbReference type="AlphaFoldDB" id="A0AAE0WSU2"/>
<dbReference type="InterPro" id="IPR050329">
    <property type="entry name" value="GLI_C2H2-zinc-finger"/>
</dbReference>
<feature type="compositionally biased region" description="Polar residues" evidence="7">
    <location>
        <begin position="313"/>
        <end position="324"/>
    </location>
</feature>
<evidence type="ECO:0000313" key="10">
    <source>
        <dbReference type="Proteomes" id="UP001274830"/>
    </source>
</evidence>
<dbReference type="EMBL" id="JAUTXT010000007">
    <property type="protein sequence ID" value="KAK3677187.1"/>
    <property type="molecule type" value="Genomic_DNA"/>
</dbReference>
<dbReference type="GO" id="GO:0005634">
    <property type="term" value="C:nucleus"/>
    <property type="evidence" value="ECO:0007669"/>
    <property type="project" value="UniProtKB-ARBA"/>
</dbReference>
<evidence type="ECO:0000259" key="8">
    <source>
        <dbReference type="PROSITE" id="PS50157"/>
    </source>
</evidence>
<dbReference type="SUPFAM" id="SSF57667">
    <property type="entry name" value="beta-beta-alpha zinc fingers"/>
    <property type="match status" value="1"/>
</dbReference>
<feature type="domain" description="C2H2-type" evidence="8">
    <location>
        <begin position="239"/>
        <end position="267"/>
    </location>
</feature>
<dbReference type="PANTHER" id="PTHR19818:SF139">
    <property type="entry name" value="PAIR-RULE PROTEIN ODD-PAIRED"/>
    <property type="match status" value="1"/>
</dbReference>
<dbReference type="SMART" id="SM00355">
    <property type="entry name" value="ZnF_C2H2"/>
    <property type="match status" value="2"/>
</dbReference>
<dbReference type="InterPro" id="IPR013087">
    <property type="entry name" value="Znf_C2H2_type"/>
</dbReference>